<dbReference type="Proteomes" id="UP001295462">
    <property type="component" value="Unassembled WGS sequence"/>
</dbReference>
<protein>
    <submittedName>
        <fullName evidence="1">Uncharacterized protein</fullName>
    </submittedName>
</protein>
<accession>A0AAU9QN58</accession>
<evidence type="ECO:0000313" key="2">
    <source>
        <dbReference type="Proteomes" id="UP001295462"/>
    </source>
</evidence>
<evidence type="ECO:0000313" key="1">
    <source>
        <dbReference type="EMBL" id="CAH1591819.1"/>
    </source>
</evidence>
<reference evidence="1" key="1">
    <citation type="submission" date="2022-01" db="EMBL/GenBank/DDBJ databases">
        <authorList>
            <person name="Lagorce A."/>
        </authorList>
    </citation>
    <scope>NUCLEOTIDE SEQUENCE</scope>
    <source>
        <strain evidence="1">Th15_F1_A12</strain>
    </source>
</reference>
<proteinExistence type="predicted"/>
<organism evidence="1 2">
    <name type="scientific">Vibrio jasicida</name>
    <dbReference type="NCBI Taxonomy" id="766224"/>
    <lineage>
        <taxon>Bacteria</taxon>
        <taxon>Pseudomonadati</taxon>
        <taxon>Pseudomonadota</taxon>
        <taxon>Gammaproteobacteria</taxon>
        <taxon>Vibrionales</taxon>
        <taxon>Vibrionaceae</taxon>
        <taxon>Vibrio</taxon>
    </lineage>
</organism>
<dbReference type="AlphaFoldDB" id="A0AAU9QN58"/>
<sequence length="40" mass="4388">MGNGLPQDNTIIRMAGIENKIHNLVARPLTTGNYSFICTL</sequence>
<dbReference type="EMBL" id="CAKMUD010000077">
    <property type="protein sequence ID" value="CAH1591819.1"/>
    <property type="molecule type" value="Genomic_DNA"/>
</dbReference>
<name>A0AAU9QN58_9VIBR</name>
<comment type="caution">
    <text evidence="1">The sequence shown here is derived from an EMBL/GenBank/DDBJ whole genome shotgun (WGS) entry which is preliminary data.</text>
</comment>
<gene>
    <name evidence="1" type="ORF">THF1A12_240085</name>
</gene>